<keyword evidence="3" id="KW-1185">Reference proteome</keyword>
<name>A0AAE1Q8L3_9EUCA</name>
<organism evidence="2 3">
    <name type="scientific">Petrolisthes manimaculis</name>
    <dbReference type="NCBI Taxonomy" id="1843537"/>
    <lineage>
        <taxon>Eukaryota</taxon>
        <taxon>Metazoa</taxon>
        <taxon>Ecdysozoa</taxon>
        <taxon>Arthropoda</taxon>
        <taxon>Crustacea</taxon>
        <taxon>Multicrustacea</taxon>
        <taxon>Malacostraca</taxon>
        <taxon>Eumalacostraca</taxon>
        <taxon>Eucarida</taxon>
        <taxon>Decapoda</taxon>
        <taxon>Pleocyemata</taxon>
        <taxon>Anomura</taxon>
        <taxon>Galatheoidea</taxon>
        <taxon>Porcellanidae</taxon>
        <taxon>Petrolisthes</taxon>
    </lineage>
</organism>
<feature type="compositionally biased region" description="Acidic residues" evidence="1">
    <location>
        <begin position="84"/>
        <end position="97"/>
    </location>
</feature>
<feature type="compositionally biased region" description="Acidic residues" evidence="1">
    <location>
        <begin position="36"/>
        <end position="45"/>
    </location>
</feature>
<dbReference type="EMBL" id="JAWZYT010000531">
    <property type="protein sequence ID" value="KAK4322215.1"/>
    <property type="molecule type" value="Genomic_DNA"/>
</dbReference>
<gene>
    <name evidence="2" type="ORF">Pmani_007013</name>
</gene>
<reference evidence="2" key="1">
    <citation type="submission" date="2023-11" db="EMBL/GenBank/DDBJ databases">
        <title>Genome assemblies of two species of porcelain crab, Petrolisthes cinctipes and Petrolisthes manimaculis (Anomura: Porcellanidae).</title>
        <authorList>
            <person name="Angst P."/>
        </authorList>
    </citation>
    <scope>NUCLEOTIDE SEQUENCE</scope>
    <source>
        <strain evidence="2">PB745_02</strain>
        <tissue evidence="2">Gill</tissue>
    </source>
</reference>
<evidence type="ECO:0000256" key="1">
    <source>
        <dbReference type="SAM" id="MobiDB-lite"/>
    </source>
</evidence>
<feature type="compositionally biased region" description="Polar residues" evidence="1">
    <location>
        <begin position="114"/>
        <end position="133"/>
    </location>
</feature>
<evidence type="ECO:0000313" key="3">
    <source>
        <dbReference type="Proteomes" id="UP001292094"/>
    </source>
</evidence>
<protein>
    <submittedName>
        <fullName evidence="2">Uncharacterized protein</fullName>
    </submittedName>
</protein>
<comment type="caution">
    <text evidence="2">The sequence shown here is derived from an EMBL/GenBank/DDBJ whole genome shotgun (WGS) entry which is preliminary data.</text>
</comment>
<sequence length="209" mass="21933">MSNRAFSSTSPKPSSSCGFGGPSKVQKRKYIPPSESDSDTSDPDDPITPHKKRDKNVFSTPANSKNSVKRKIIITPSKYPGLLFDDESEITDEDDNGDLGNSLPSAGDSRDTLTRTWSSATPTPHLKISSQGTPALPPATHSPASQSLPAILPQPTPPPPPPTPAIPPPPAISGISGITTSGINTLSRITPLPLGHVSIDGQMLKRTSS</sequence>
<evidence type="ECO:0000313" key="2">
    <source>
        <dbReference type="EMBL" id="KAK4322215.1"/>
    </source>
</evidence>
<accession>A0AAE1Q8L3</accession>
<dbReference type="Proteomes" id="UP001292094">
    <property type="component" value="Unassembled WGS sequence"/>
</dbReference>
<feature type="compositionally biased region" description="Low complexity" evidence="1">
    <location>
        <begin position="7"/>
        <end position="16"/>
    </location>
</feature>
<proteinExistence type="predicted"/>
<feature type="compositionally biased region" description="Pro residues" evidence="1">
    <location>
        <begin position="152"/>
        <end position="171"/>
    </location>
</feature>
<dbReference type="AlphaFoldDB" id="A0AAE1Q8L3"/>
<feature type="compositionally biased region" description="Polar residues" evidence="1">
    <location>
        <begin position="57"/>
        <end position="66"/>
    </location>
</feature>
<feature type="region of interest" description="Disordered" evidence="1">
    <location>
        <begin position="1"/>
        <end position="179"/>
    </location>
</feature>